<feature type="region of interest" description="Disordered" evidence="1">
    <location>
        <begin position="132"/>
        <end position="181"/>
    </location>
</feature>
<organism evidence="2 3">
    <name type="scientific">Thiothrix lacustris</name>
    <dbReference type="NCBI Taxonomy" id="525917"/>
    <lineage>
        <taxon>Bacteria</taxon>
        <taxon>Pseudomonadati</taxon>
        <taxon>Pseudomonadota</taxon>
        <taxon>Gammaproteobacteria</taxon>
        <taxon>Thiotrichales</taxon>
        <taxon>Thiotrichaceae</taxon>
        <taxon>Thiothrix</taxon>
    </lineage>
</organism>
<sequence>MPQTLTTSTSDRAVVKAKILELNRLALEADAQMRESLKINNTASAYVWRDRRDNYNAESKRLTDWLNTPPAPAMTPEEIRKRLNELPYKIQYAEKMLAEYQRVNNAAKINEWARELQSLETEQTRLSNLSNTTTAAPAPVPVPQPAPAPRPAPTPPVPVPTPRPAPAPPAPVPAPTPVPAPQPVISNGNDFITLVADNFNTNGNQDYAHNAILSALLDGKYSTSSISANDPKATAYNIIRQQNGSPLYWIRNQTQSQTLYDRLPVASSAEKNRFPAINVNKLRVGQTFFIRDCIQVYSGGDITIGDLIIIDDTVYSEFAQDFDRLVNSINEYQRQRGRTYRVFPFLRMAHRDAVQLIPGINDGINQFGGAVMSNVSVSGNLIYSDGALQGIFSTDGAFRNLHIRNNYLQIGGEHTISINGMLSGSIMGNKDINNQSLADSKVALYPLRLGGGANIYVLSFSNNASLRSTDVRYYQYEAILGVPASRDFRQHAIPNSRCYQNVDMLELHAILKRQYPQTPQQWQTAMGELSKRGFAQAVS</sequence>
<evidence type="ECO:0000256" key="1">
    <source>
        <dbReference type="SAM" id="MobiDB-lite"/>
    </source>
</evidence>
<proteinExistence type="predicted"/>
<protein>
    <submittedName>
        <fullName evidence="2">Uncharacterized protein</fullName>
    </submittedName>
</protein>
<feature type="compositionally biased region" description="Pro residues" evidence="1">
    <location>
        <begin position="138"/>
        <end position="181"/>
    </location>
</feature>
<reference evidence="2 3" key="1">
    <citation type="submission" date="2023-08" db="EMBL/GenBank/DDBJ databases">
        <title>New molecular markers tilS and rpoB for phylogenetic and monitoring studies of the genus Thiothrix biodiversity.</title>
        <authorList>
            <person name="Ravin N.V."/>
            <person name="Smolyakov D."/>
            <person name="Markov N.D."/>
            <person name="Beletsky A.V."/>
            <person name="Mardanov A.V."/>
            <person name="Rudenko T.S."/>
            <person name="Grabovich M.Y."/>
        </authorList>
    </citation>
    <scope>NUCLEOTIDE SEQUENCE [LARGE SCALE GENOMIC DNA]</scope>
    <source>
        <strain evidence="2 3">MK1</strain>
    </source>
</reference>
<evidence type="ECO:0000313" key="2">
    <source>
        <dbReference type="EMBL" id="WML89128.1"/>
    </source>
</evidence>
<accession>A0ABY9MKQ2</accession>
<keyword evidence="3" id="KW-1185">Reference proteome</keyword>
<name>A0ABY9MKQ2_9GAMM</name>
<dbReference type="Proteomes" id="UP001236657">
    <property type="component" value="Chromosome"/>
</dbReference>
<evidence type="ECO:0000313" key="3">
    <source>
        <dbReference type="Proteomes" id="UP001236657"/>
    </source>
</evidence>
<gene>
    <name evidence="2" type="ORF">RCF98_09085</name>
</gene>
<dbReference type="RefSeq" id="WP_308893158.1">
    <property type="nucleotide sequence ID" value="NZ_CP133218.1"/>
</dbReference>
<dbReference type="EMBL" id="CP133218">
    <property type="protein sequence ID" value="WML89128.1"/>
    <property type="molecule type" value="Genomic_DNA"/>
</dbReference>